<reference evidence="2" key="1">
    <citation type="submission" date="2019-08" db="EMBL/GenBank/DDBJ databases">
        <authorList>
            <person name="Kucharzyk K."/>
            <person name="Murdoch R.W."/>
            <person name="Higgins S."/>
            <person name="Loffler F."/>
        </authorList>
    </citation>
    <scope>NUCLEOTIDE SEQUENCE</scope>
</reference>
<name>A0A645HW41_9ZZZZ</name>
<gene>
    <name evidence="2" type="primary">kamA_29</name>
    <name evidence="2" type="ORF">SDC9_187931</name>
</gene>
<dbReference type="EMBL" id="VSSQ01096776">
    <property type="protein sequence ID" value="MPN40394.1"/>
    <property type="molecule type" value="Genomic_DNA"/>
</dbReference>
<sequence>MIDAPGGGGKIPVMPNYIISWSTNKVILRNYEGAITSYQEPDKYEQTLCARDCKNCNLELELNEGEEMDAVGIEKLLADYDDTISLVPQNNERYERRQELNEPGEV</sequence>
<keyword evidence="2" id="KW-0413">Isomerase</keyword>
<dbReference type="Pfam" id="PF12544">
    <property type="entry name" value="LAM_C"/>
    <property type="match status" value="1"/>
</dbReference>
<feature type="domain" description="Lysine-2,3-aminomutase C-terminal" evidence="1">
    <location>
        <begin position="2"/>
        <end position="102"/>
    </location>
</feature>
<dbReference type="Gene3D" id="6.20.120.40">
    <property type="match status" value="1"/>
</dbReference>
<dbReference type="InterPro" id="IPR025895">
    <property type="entry name" value="LAM_C_dom"/>
</dbReference>
<dbReference type="GO" id="GO:0050066">
    <property type="term" value="F:L-lysine 2,3-aminomutase activity"/>
    <property type="evidence" value="ECO:0007669"/>
    <property type="project" value="UniProtKB-EC"/>
</dbReference>
<protein>
    <submittedName>
        <fullName evidence="2">L-lysine 2,3-aminomutase</fullName>
        <ecNumber evidence="2">5.4.3.2</ecNumber>
    </submittedName>
</protein>
<accession>A0A645HW41</accession>
<evidence type="ECO:0000259" key="1">
    <source>
        <dbReference type="Pfam" id="PF12544"/>
    </source>
</evidence>
<dbReference type="EC" id="5.4.3.2" evidence="2"/>
<comment type="caution">
    <text evidence="2">The sequence shown here is derived from an EMBL/GenBank/DDBJ whole genome shotgun (WGS) entry which is preliminary data.</text>
</comment>
<organism evidence="2">
    <name type="scientific">bioreactor metagenome</name>
    <dbReference type="NCBI Taxonomy" id="1076179"/>
    <lineage>
        <taxon>unclassified sequences</taxon>
        <taxon>metagenomes</taxon>
        <taxon>ecological metagenomes</taxon>
    </lineage>
</organism>
<evidence type="ECO:0000313" key="2">
    <source>
        <dbReference type="EMBL" id="MPN40394.1"/>
    </source>
</evidence>
<proteinExistence type="predicted"/>
<dbReference type="AlphaFoldDB" id="A0A645HW41"/>